<dbReference type="EMBL" id="LDTE01000114">
    <property type="protein sequence ID" value="KTT96329.1"/>
    <property type="molecule type" value="Genomic_DNA"/>
</dbReference>
<gene>
    <name evidence="1" type="ORF">SB4_15965</name>
</gene>
<dbReference type="PATRIC" id="fig|33051.4.peg.621"/>
<accession>A0A147IMH3</accession>
<name>A0A147IMH3_9SPHN</name>
<reference evidence="1 2" key="1">
    <citation type="journal article" date="2016" name="Front. Microbiol.">
        <title>Genomic Resource of Rice Seed Associated Bacteria.</title>
        <authorList>
            <person name="Midha S."/>
            <person name="Bansal K."/>
            <person name="Sharma S."/>
            <person name="Kumar N."/>
            <person name="Patil P.P."/>
            <person name="Chaudhry V."/>
            <person name="Patil P.B."/>
        </authorList>
    </citation>
    <scope>NUCLEOTIDE SEQUENCE [LARGE SCALE GENOMIC DNA]</scope>
    <source>
        <strain evidence="1 2">SB4</strain>
    </source>
</reference>
<dbReference type="RefSeq" id="WP_193753851.1">
    <property type="nucleotide sequence ID" value="NZ_LDTE01000114.1"/>
</dbReference>
<dbReference type="Proteomes" id="UP000074072">
    <property type="component" value="Unassembled WGS sequence"/>
</dbReference>
<dbReference type="AlphaFoldDB" id="A0A147IMH3"/>
<organism evidence="1 2">
    <name type="scientific">Sphingomonas sanguinis</name>
    <dbReference type="NCBI Taxonomy" id="33051"/>
    <lineage>
        <taxon>Bacteria</taxon>
        <taxon>Pseudomonadati</taxon>
        <taxon>Pseudomonadota</taxon>
        <taxon>Alphaproteobacteria</taxon>
        <taxon>Sphingomonadales</taxon>
        <taxon>Sphingomonadaceae</taxon>
        <taxon>Sphingomonas</taxon>
    </lineage>
</organism>
<comment type="caution">
    <text evidence="1">The sequence shown here is derived from an EMBL/GenBank/DDBJ whole genome shotgun (WGS) entry which is preliminary data.</text>
</comment>
<protein>
    <submittedName>
        <fullName evidence="1">Uncharacterized protein</fullName>
    </submittedName>
</protein>
<evidence type="ECO:0000313" key="1">
    <source>
        <dbReference type="EMBL" id="KTT96329.1"/>
    </source>
</evidence>
<proteinExistence type="predicted"/>
<sequence>MRTRLAHYERQKAYEAALQRHDVYLAIKPLVESDAFIDVHEQIAAIRNDGPKDDSFFGIAIEAIFNGMTGLGIQVANWTAPADPDASTPVANA</sequence>
<evidence type="ECO:0000313" key="2">
    <source>
        <dbReference type="Proteomes" id="UP000074072"/>
    </source>
</evidence>